<evidence type="ECO:0000256" key="9">
    <source>
        <dbReference type="ARBA" id="ARBA00023679"/>
    </source>
</evidence>
<gene>
    <name evidence="11" type="ORF">EH165_09915</name>
</gene>
<dbReference type="NCBIfam" id="NF001299">
    <property type="entry name" value="PRK00241.1"/>
    <property type="match status" value="1"/>
</dbReference>
<proteinExistence type="inferred from homology"/>
<dbReference type="PROSITE" id="PS00893">
    <property type="entry name" value="NUDIX_BOX"/>
    <property type="match status" value="1"/>
</dbReference>
<sequence>MTSPYSPVGENAGDESLGEVGVSSLAAAALSAEASGWLRRPVEPVLSRGTADRGEDQRNPERIEHEWPRAKVLIVDSNGRVAADTDGTSVHLRYSDALEMAPTVPADAVLLGTVDGIDHWALPGEVEATDRAFDDGWGRTGGGLRQWGGILSDTESGLLTSATAVLTWHAMAQFCPRCGLPNRPSAAGWTRTCEQGHVEFPRTDPAVIMLVHDGADHCVLARQPSWPVDRYSILAGFTEAGESLEATVIREVGEEVGVAVSEVNYLGSQPWPFPRSLMVGFAAKAQIGAELTPRPGEIEKAQWVSRDRVREALAAGGGVEGLILPSAVSIARQLIDGWATG</sequence>
<dbReference type="AlphaFoldDB" id="A0A3G8ZNM0"/>
<evidence type="ECO:0000313" key="12">
    <source>
        <dbReference type="Proteomes" id="UP000268084"/>
    </source>
</evidence>
<dbReference type="PROSITE" id="PS51462">
    <property type="entry name" value="NUDIX"/>
    <property type="match status" value="1"/>
</dbReference>
<dbReference type="RefSeq" id="WP_124799316.1">
    <property type="nucleotide sequence ID" value="NZ_CP034170.1"/>
</dbReference>
<dbReference type="GO" id="GO:0019677">
    <property type="term" value="P:NAD+ catabolic process"/>
    <property type="evidence" value="ECO:0007669"/>
    <property type="project" value="TreeGrafter"/>
</dbReference>
<feature type="domain" description="Nudix hydrolase" evidence="10">
    <location>
        <begin position="201"/>
        <end position="326"/>
    </location>
</feature>
<dbReference type="GO" id="GO:0046872">
    <property type="term" value="F:metal ion binding"/>
    <property type="evidence" value="ECO:0007669"/>
    <property type="project" value="UniProtKB-KW"/>
</dbReference>
<dbReference type="EC" id="3.6.1.22" evidence="4"/>
<reference evidence="11 12" key="1">
    <citation type="submission" date="2018-11" db="EMBL/GenBank/DDBJ databases">
        <authorList>
            <person name="Da X."/>
        </authorList>
    </citation>
    <scope>NUCLEOTIDE SEQUENCE [LARGE SCALE GENOMIC DNA]</scope>
    <source>
        <strain evidence="11 12">S14-144</strain>
    </source>
</reference>
<evidence type="ECO:0000256" key="3">
    <source>
        <dbReference type="ARBA" id="ARBA00009595"/>
    </source>
</evidence>
<keyword evidence="8" id="KW-0520">NAD</keyword>
<dbReference type="PANTHER" id="PTHR42904">
    <property type="entry name" value="NUDIX HYDROLASE, NUDC SUBFAMILY"/>
    <property type="match status" value="1"/>
</dbReference>
<dbReference type="CDD" id="cd03429">
    <property type="entry name" value="NUDIX_NADH_pyrophosphatase_Nudt13"/>
    <property type="match status" value="1"/>
</dbReference>
<comment type="cofactor">
    <cofactor evidence="2">
        <name>Zn(2+)</name>
        <dbReference type="ChEBI" id="CHEBI:29105"/>
    </cofactor>
</comment>
<dbReference type="Gene3D" id="3.90.79.20">
    <property type="match status" value="1"/>
</dbReference>
<dbReference type="GO" id="GO:0110153">
    <property type="term" value="F:RNA NAD-cap (NMN-forming) hydrolase activity"/>
    <property type="evidence" value="ECO:0007669"/>
    <property type="project" value="RHEA"/>
</dbReference>
<dbReference type="SUPFAM" id="SSF55811">
    <property type="entry name" value="Nudix"/>
    <property type="match status" value="1"/>
</dbReference>
<comment type="similarity">
    <text evidence="3">Belongs to the Nudix hydrolase family. NudC subfamily.</text>
</comment>
<evidence type="ECO:0000256" key="1">
    <source>
        <dbReference type="ARBA" id="ARBA00001946"/>
    </source>
</evidence>
<dbReference type="Pfam" id="PF00293">
    <property type="entry name" value="NUDIX"/>
    <property type="match status" value="1"/>
</dbReference>
<organism evidence="11 12">
    <name type="scientific">Nakamurella antarctica</name>
    <dbReference type="NCBI Taxonomy" id="1902245"/>
    <lineage>
        <taxon>Bacteria</taxon>
        <taxon>Bacillati</taxon>
        <taxon>Actinomycetota</taxon>
        <taxon>Actinomycetes</taxon>
        <taxon>Nakamurellales</taxon>
        <taxon>Nakamurellaceae</taxon>
        <taxon>Nakamurella</taxon>
    </lineage>
</organism>
<dbReference type="GO" id="GO:0006742">
    <property type="term" value="P:NADP+ catabolic process"/>
    <property type="evidence" value="ECO:0007669"/>
    <property type="project" value="TreeGrafter"/>
</dbReference>
<dbReference type="KEGG" id="nak:EH165_09915"/>
<dbReference type="InterPro" id="IPR050241">
    <property type="entry name" value="NAD-cap_RNA_hydrolase_NudC"/>
</dbReference>
<keyword evidence="12" id="KW-1185">Reference proteome</keyword>
<dbReference type="GO" id="GO:0035529">
    <property type="term" value="F:NADH pyrophosphatase activity"/>
    <property type="evidence" value="ECO:0007669"/>
    <property type="project" value="TreeGrafter"/>
</dbReference>
<evidence type="ECO:0000256" key="8">
    <source>
        <dbReference type="ARBA" id="ARBA00023027"/>
    </source>
</evidence>
<dbReference type="OrthoDB" id="9791656at2"/>
<evidence type="ECO:0000256" key="4">
    <source>
        <dbReference type="ARBA" id="ARBA00012381"/>
    </source>
</evidence>
<dbReference type="InterPro" id="IPR015797">
    <property type="entry name" value="NUDIX_hydrolase-like_dom_sf"/>
</dbReference>
<keyword evidence="5" id="KW-0479">Metal-binding</keyword>
<evidence type="ECO:0000256" key="7">
    <source>
        <dbReference type="ARBA" id="ARBA00022842"/>
    </source>
</evidence>
<evidence type="ECO:0000256" key="5">
    <source>
        <dbReference type="ARBA" id="ARBA00022723"/>
    </source>
</evidence>
<dbReference type="InterPro" id="IPR020084">
    <property type="entry name" value="NUDIX_hydrolase_CS"/>
</dbReference>
<protein>
    <recommendedName>
        <fullName evidence="4">NAD(+) diphosphatase</fullName>
        <ecNumber evidence="4">3.6.1.22</ecNumber>
    </recommendedName>
</protein>
<accession>A0A3G8ZNM0</accession>
<name>A0A3G8ZNM0_9ACTN</name>
<evidence type="ECO:0000256" key="6">
    <source>
        <dbReference type="ARBA" id="ARBA00022801"/>
    </source>
</evidence>
<dbReference type="Proteomes" id="UP000268084">
    <property type="component" value="Chromosome"/>
</dbReference>
<dbReference type="InterPro" id="IPR000086">
    <property type="entry name" value="NUDIX_hydrolase_dom"/>
</dbReference>
<keyword evidence="7" id="KW-0460">Magnesium</keyword>
<dbReference type="GO" id="GO:0005829">
    <property type="term" value="C:cytosol"/>
    <property type="evidence" value="ECO:0007669"/>
    <property type="project" value="TreeGrafter"/>
</dbReference>
<evidence type="ECO:0000313" key="11">
    <source>
        <dbReference type="EMBL" id="AZI58407.1"/>
    </source>
</evidence>
<evidence type="ECO:0000256" key="2">
    <source>
        <dbReference type="ARBA" id="ARBA00001947"/>
    </source>
</evidence>
<dbReference type="EMBL" id="CP034170">
    <property type="protein sequence ID" value="AZI58407.1"/>
    <property type="molecule type" value="Genomic_DNA"/>
</dbReference>
<comment type="cofactor">
    <cofactor evidence="1">
        <name>Mg(2+)</name>
        <dbReference type="ChEBI" id="CHEBI:18420"/>
    </cofactor>
</comment>
<dbReference type="PANTHER" id="PTHR42904:SF6">
    <property type="entry name" value="NAD-CAPPED RNA HYDROLASE NUDT12"/>
    <property type="match status" value="1"/>
</dbReference>
<dbReference type="Gene3D" id="3.90.79.10">
    <property type="entry name" value="Nucleoside Triphosphate Pyrophosphohydrolase"/>
    <property type="match status" value="1"/>
</dbReference>
<keyword evidence="6 11" id="KW-0378">Hydrolase</keyword>
<evidence type="ECO:0000259" key="10">
    <source>
        <dbReference type="PROSITE" id="PS51462"/>
    </source>
</evidence>
<reference evidence="11 12" key="2">
    <citation type="submission" date="2018-12" db="EMBL/GenBank/DDBJ databases">
        <title>Nakamurella antarcticus sp. nov., isolated from Antarctica South Shetland Islands soil.</title>
        <authorList>
            <person name="Peng F."/>
        </authorList>
    </citation>
    <scope>NUCLEOTIDE SEQUENCE [LARGE SCALE GENOMIC DNA]</scope>
    <source>
        <strain evidence="11 12">S14-144</strain>
    </source>
</reference>
<comment type="catalytic activity">
    <reaction evidence="9">
        <text>a 5'-end NAD(+)-phospho-ribonucleoside in mRNA + H2O = a 5'-end phospho-adenosine-phospho-ribonucleoside in mRNA + beta-nicotinamide D-ribonucleotide + 2 H(+)</text>
        <dbReference type="Rhea" id="RHEA:60876"/>
        <dbReference type="Rhea" id="RHEA-COMP:15698"/>
        <dbReference type="Rhea" id="RHEA-COMP:15719"/>
        <dbReference type="ChEBI" id="CHEBI:14649"/>
        <dbReference type="ChEBI" id="CHEBI:15377"/>
        <dbReference type="ChEBI" id="CHEBI:15378"/>
        <dbReference type="ChEBI" id="CHEBI:144029"/>
        <dbReference type="ChEBI" id="CHEBI:144051"/>
    </reaction>
    <physiologicalReaction direction="left-to-right" evidence="9">
        <dbReference type="Rhea" id="RHEA:60877"/>
    </physiologicalReaction>
</comment>
<dbReference type="InterPro" id="IPR049734">
    <property type="entry name" value="NudC-like_C"/>
</dbReference>